<name>A0ABT1RJE5_9FIRM</name>
<evidence type="ECO:0000256" key="10">
    <source>
        <dbReference type="ARBA" id="ARBA00023235"/>
    </source>
</evidence>
<dbReference type="PANTHER" id="PTHR30580">
    <property type="entry name" value="PRIMOSOMAL PROTEIN N"/>
    <property type="match status" value="1"/>
</dbReference>
<comment type="function">
    <text evidence="11">Initiates the restart of stalled replication forks, which reloads the replicative helicase on sites other than the origin of replication. Recognizes and binds to abandoned replication forks and remodels them to uncover a helicase loading site. Promotes assembly of the primosome at these replication forks.</text>
</comment>
<evidence type="ECO:0000259" key="13">
    <source>
        <dbReference type="PROSITE" id="PS51194"/>
    </source>
</evidence>
<dbReference type="PROSITE" id="PS51194">
    <property type="entry name" value="HELICASE_CTER"/>
    <property type="match status" value="1"/>
</dbReference>
<evidence type="ECO:0000256" key="5">
    <source>
        <dbReference type="ARBA" id="ARBA00022801"/>
    </source>
</evidence>
<dbReference type="SUPFAM" id="SSF52540">
    <property type="entry name" value="P-loop containing nucleoside triphosphate hydrolases"/>
    <property type="match status" value="1"/>
</dbReference>
<reference evidence="14 15" key="1">
    <citation type="submission" date="2022-06" db="EMBL/GenBank/DDBJ databases">
        <title>Isolation of gut microbiota from human fecal samples.</title>
        <authorList>
            <person name="Pamer E.G."/>
            <person name="Barat B."/>
            <person name="Waligurski E."/>
            <person name="Medina S."/>
            <person name="Paddock L."/>
            <person name="Mostad J."/>
        </authorList>
    </citation>
    <scope>NUCLEOTIDE SEQUENCE [LARGE SCALE GENOMIC DNA]</scope>
    <source>
        <strain evidence="14 15">SL.3.17</strain>
    </source>
</reference>
<keyword evidence="9 11" id="KW-0238">DNA-binding</keyword>
<dbReference type="CDD" id="cd17929">
    <property type="entry name" value="DEXHc_priA"/>
    <property type="match status" value="1"/>
</dbReference>
<evidence type="ECO:0000256" key="2">
    <source>
        <dbReference type="ARBA" id="ARBA00022705"/>
    </source>
</evidence>
<keyword evidence="8 11" id="KW-0067">ATP-binding</keyword>
<dbReference type="Proteomes" id="UP001524502">
    <property type="component" value="Unassembled WGS sequence"/>
</dbReference>
<dbReference type="RefSeq" id="WP_256130500.1">
    <property type="nucleotide sequence ID" value="NZ_JANFXK010000001.1"/>
</dbReference>
<keyword evidence="15" id="KW-1185">Reference proteome</keyword>
<keyword evidence="1 11" id="KW-0639">Primosome</keyword>
<dbReference type="InterPro" id="IPR011545">
    <property type="entry name" value="DEAD/DEAH_box_helicase_dom"/>
</dbReference>
<comment type="cofactor">
    <cofactor evidence="11">
        <name>Zn(2+)</name>
        <dbReference type="ChEBI" id="CHEBI:29105"/>
    </cofactor>
    <text evidence="11">Binds 2 zinc ions per subunit.</text>
</comment>
<evidence type="ECO:0000256" key="1">
    <source>
        <dbReference type="ARBA" id="ARBA00022515"/>
    </source>
</evidence>
<dbReference type="InterPro" id="IPR041222">
    <property type="entry name" value="PriA_3primeBD"/>
</dbReference>
<proteinExistence type="inferred from homology"/>
<comment type="catalytic activity">
    <reaction evidence="11">
        <text>Couples ATP hydrolysis with the unwinding of duplex DNA by translocating in the 3'-5' direction.</text>
        <dbReference type="EC" id="5.6.2.4"/>
    </reaction>
</comment>
<dbReference type="Pfam" id="PF18074">
    <property type="entry name" value="PriA_C"/>
    <property type="match status" value="1"/>
</dbReference>
<evidence type="ECO:0000256" key="6">
    <source>
        <dbReference type="ARBA" id="ARBA00022806"/>
    </source>
</evidence>
<dbReference type="InterPro" id="IPR042115">
    <property type="entry name" value="PriA_3primeBD_sf"/>
</dbReference>
<dbReference type="PANTHER" id="PTHR30580:SF0">
    <property type="entry name" value="PRIMOSOMAL PROTEIN N"/>
    <property type="match status" value="1"/>
</dbReference>
<keyword evidence="6 11" id="KW-0347">Helicase</keyword>
<dbReference type="InterPro" id="IPR014001">
    <property type="entry name" value="Helicase_ATP-bd"/>
</dbReference>
<evidence type="ECO:0000256" key="4">
    <source>
        <dbReference type="ARBA" id="ARBA00022741"/>
    </source>
</evidence>
<accession>A0ABT1RJE5</accession>
<evidence type="ECO:0000313" key="15">
    <source>
        <dbReference type="Proteomes" id="UP001524502"/>
    </source>
</evidence>
<keyword evidence="5 11" id="KW-0378">Hydrolase</keyword>
<feature type="domain" description="Helicase C-terminal" evidence="13">
    <location>
        <begin position="408"/>
        <end position="565"/>
    </location>
</feature>
<keyword evidence="2 11" id="KW-0235">DNA replication</keyword>
<dbReference type="PROSITE" id="PS51192">
    <property type="entry name" value="HELICASE_ATP_BIND_1"/>
    <property type="match status" value="1"/>
</dbReference>
<evidence type="ECO:0000256" key="11">
    <source>
        <dbReference type="HAMAP-Rule" id="MF_00983"/>
    </source>
</evidence>
<dbReference type="CDD" id="cd18804">
    <property type="entry name" value="SF2_C_priA"/>
    <property type="match status" value="1"/>
</dbReference>
<dbReference type="Pfam" id="PF17764">
    <property type="entry name" value="PriA_3primeBD"/>
    <property type="match status" value="1"/>
</dbReference>
<protein>
    <recommendedName>
        <fullName evidence="11">Replication restart protein PriA</fullName>
    </recommendedName>
    <alternativeName>
        <fullName evidence="11">ATP-dependent DNA helicase PriA</fullName>
        <ecNumber evidence="11">5.6.2.4</ecNumber>
    </alternativeName>
    <alternativeName>
        <fullName evidence="11">DNA 3'-5' helicase PriA</fullName>
    </alternativeName>
</protein>
<dbReference type="EC" id="5.6.2.4" evidence="11"/>
<feature type="binding site" evidence="11">
    <location>
        <position position="376"/>
    </location>
    <ligand>
        <name>Zn(2+)</name>
        <dbReference type="ChEBI" id="CHEBI:29105"/>
        <label>1</label>
    </ligand>
</feature>
<evidence type="ECO:0000256" key="8">
    <source>
        <dbReference type="ARBA" id="ARBA00022840"/>
    </source>
</evidence>
<feature type="binding site" evidence="11">
    <location>
        <position position="400"/>
    </location>
    <ligand>
        <name>Zn(2+)</name>
        <dbReference type="ChEBI" id="CHEBI:29105"/>
        <label>2</label>
    </ligand>
</feature>
<evidence type="ECO:0000313" key="14">
    <source>
        <dbReference type="EMBL" id="MCQ4635303.1"/>
    </source>
</evidence>
<evidence type="ECO:0000256" key="7">
    <source>
        <dbReference type="ARBA" id="ARBA00022833"/>
    </source>
</evidence>
<comment type="subunit">
    <text evidence="11">Component of the replication restart primosome.</text>
</comment>
<evidence type="ECO:0000256" key="9">
    <source>
        <dbReference type="ARBA" id="ARBA00023125"/>
    </source>
</evidence>
<evidence type="ECO:0000259" key="12">
    <source>
        <dbReference type="PROSITE" id="PS51192"/>
    </source>
</evidence>
<gene>
    <name evidence="11 14" type="primary">priA</name>
    <name evidence="14" type="ORF">NE619_00975</name>
</gene>
<dbReference type="NCBIfam" id="TIGR00595">
    <property type="entry name" value="priA"/>
    <property type="match status" value="1"/>
</dbReference>
<feature type="domain" description="Helicase ATP-binding" evidence="12">
    <location>
        <begin position="144"/>
        <end position="311"/>
    </location>
</feature>
<dbReference type="InterPro" id="IPR040498">
    <property type="entry name" value="PriA_CRR"/>
</dbReference>
<organism evidence="14 15">
    <name type="scientific">Anaerovorax odorimutans</name>
    <dbReference type="NCBI Taxonomy" id="109327"/>
    <lineage>
        <taxon>Bacteria</taxon>
        <taxon>Bacillati</taxon>
        <taxon>Bacillota</taxon>
        <taxon>Clostridia</taxon>
        <taxon>Peptostreptococcales</taxon>
        <taxon>Anaerovoracaceae</taxon>
        <taxon>Anaerovorax</taxon>
    </lineage>
</organism>
<feature type="binding site" evidence="11">
    <location>
        <position position="416"/>
    </location>
    <ligand>
        <name>Zn(2+)</name>
        <dbReference type="ChEBI" id="CHEBI:29105"/>
        <label>1</label>
    </ligand>
</feature>
<evidence type="ECO:0000256" key="3">
    <source>
        <dbReference type="ARBA" id="ARBA00022723"/>
    </source>
</evidence>
<dbReference type="InterPro" id="IPR041236">
    <property type="entry name" value="PriA_C"/>
</dbReference>
<dbReference type="InterPro" id="IPR005259">
    <property type="entry name" value="PriA"/>
</dbReference>
<feature type="binding site" evidence="11">
    <location>
        <position position="382"/>
    </location>
    <ligand>
        <name>Zn(2+)</name>
        <dbReference type="ChEBI" id="CHEBI:29105"/>
        <label>2</label>
    </ligand>
</feature>
<feature type="binding site" evidence="11">
    <location>
        <position position="385"/>
    </location>
    <ligand>
        <name>Zn(2+)</name>
        <dbReference type="ChEBI" id="CHEBI:29105"/>
        <label>2</label>
    </ligand>
</feature>
<keyword evidence="7 11" id="KW-0862">Zinc</keyword>
<dbReference type="EMBL" id="JANFXK010000001">
    <property type="protein sequence ID" value="MCQ4635303.1"/>
    <property type="molecule type" value="Genomic_DNA"/>
</dbReference>
<keyword evidence="3 11" id="KW-0479">Metal-binding</keyword>
<comment type="caution">
    <text evidence="14">The sequence shown here is derived from an EMBL/GenBank/DDBJ whole genome shotgun (WGS) entry which is preliminary data.</text>
</comment>
<dbReference type="SMART" id="SM00487">
    <property type="entry name" value="DEXDc"/>
    <property type="match status" value="1"/>
</dbReference>
<dbReference type="Gene3D" id="3.40.1440.60">
    <property type="entry name" value="PriA, 3(prime) DNA-binding domain"/>
    <property type="match status" value="1"/>
</dbReference>
<dbReference type="SMART" id="SM00490">
    <property type="entry name" value="HELICc"/>
    <property type="match status" value="1"/>
</dbReference>
<comment type="similarity">
    <text evidence="11">Belongs to the helicase family. PriA subfamily.</text>
</comment>
<keyword evidence="10 11" id="KW-0413">Isomerase</keyword>
<dbReference type="InterPro" id="IPR027417">
    <property type="entry name" value="P-loop_NTPase"/>
</dbReference>
<dbReference type="Pfam" id="PF00271">
    <property type="entry name" value="Helicase_C"/>
    <property type="match status" value="1"/>
</dbReference>
<dbReference type="InterPro" id="IPR001650">
    <property type="entry name" value="Helicase_C-like"/>
</dbReference>
<dbReference type="Pfam" id="PF18319">
    <property type="entry name" value="Zn_ribbon_PriA"/>
    <property type="match status" value="1"/>
</dbReference>
<comment type="catalytic activity">
    <reaction evidence="11">
        <text>ATP + H2O = ADP + phosphate + H(+)</text>
        <dbReference type="Rhea" id="RHEA:13065"/>
        <dbReference type="ChEBI" id="CHEBI:15377"/>
        <dbReference type="ChEBI" id="CHEBI:15378"/>
        <dbReference type="ChEBI" id="CHEBI:30616"/>
        <dbReference type="ChEBI" id="CHEBI:43474"/>
        <dbReference type="ChEBI" id="CHEBI:456216"/>
        <dbReference type="EC" id="5.6.2.4"/>
    </reaction>
</comment>
<dbReference type="Gene3D" id="3.40.50.300">
    <property type="entry name" value="P-loop containing nucleotide triphosphate hydrolases"/>
    <property type="match status" value="2"/>
</dbReference>
<feature type="binding site" evidence="11">
    <location>
        <position position="403"/>
    </location>
    <ligand>
        <name>Zn(2+)</name>
        <dbReference type="ChEBI" id="CHEBI:29105"/>
        <label>2</label>
    </ligand>
</feature>
<dbReference type="Pfam" id="PF00270">
    <property type="entry name" value="DEAD"/>
    <property type="match status" value="1"/>
</dbReference>
<sequence>MKYINVAIDNKSEHTDTLYTYGCEDDQVQVGQKVYVPFGLGDKVREAYVFQVLEEPEQEYKKLKFAEKIDEEVSLTEEIIDTCMWMKRRYLCKYIDAVKCFTPAGSRSKRGKERNPYKDAEGEAQNILSLTAEQERVLAPIRQAISEGRHRRFLLHGVTGSGKTEVYMRAVAKCLEEGRQAVMLVPEISLTKQIIERFIGRFGSDSIAVLHSRLSLGERYDEWSRIRSGQVKIVIGARSAVFAPLSQIGLVVLDEEHETTYKSDMTPKYDAVEVALKRLQHHDGVLLLGSATPGVATYFRSCQGIYERLELTSRYNQVALPQVSVVDMRDEMKAGNRSIISRQLYEAMETALEKKQQIILFLNRRGYSTFISCRECGKVLKCPDCGISLTYHKDKNRAVCHYCGYEEKPPEICPDCGSRYIRYFGTGTEKVEETVRGFFEKASVERLDLDTTKRKGSIERILNSFKKGKIDILIGTQLVAKGLDFKNVGLVGIISADVTLNIPDFRSPERTFQMITQAAGRAGRGDETGTVIIQSYTPENYAVQLAAEQDYKGFYETEIQLRQYMGYPPYSDLIQLVFASKTEEKAKGAAENWYEKILSALGGEEKECVFRPQAAPMSKIKEQYRYCMLIKCPQGKRRAYSEILETLKEAEKIKKKDYTVNVDINPYSFI</sequence>
<feature type="binding site" evidence="11">
    <location>
        <position position="373"/>
    </location>
    <ligand>
        <name>Zn(2+)</name>
        <dbReference type="ChEBI" id="CHEBI:29105"/>
        <label>1</label>
    </ligand>
</feature>
<keyword evidence="4 11" id="KW-0547">Nucleotide-binding</keyword>
<dbReference type="HAMAP" id="MF_00983">
    <property type="entry name" value="PriA"/>
    <property type="match status" value="1"/>
</dbReference>
<feature type="binding site" evidence="11">
    <location>
        <position position="413"/>
    </location>
    <ligand>
        <name>Zn(2+)</name>
        <dbReference type="ChEBI" id="CHEBI:29105"/>
        <label>1</label>
    </ligand>
</feature>